<proteinExistence type="predicted"/>
<feature type="compositionally biased region" description="Gly residues" evidence="4">
    <location>
        <begin position="189"/>
        <end position="201"/>
    </location>
</feature>
<feature type="compositionally biased region" description="Low complexity" evidence="4">
    <location>
        <begin position="306"/>
        <end position="324"/>
    </location>
</feature>
<keyword evidence="2 5" id="KW-0238">DNA-binding</keyword>
<evidence type="ECO:0000256" key="3">
    <source>
        <dbReference type="ARBA" id="ARBA00023242"/>
    </source>
</evidence>
<feature type="compositionally biased region" description="Gly residues" evidence="4">
    <location>
        <begin position="543"/>
        <end position="560"/>
    </location>
</feature>
<evidence type="ECO:0000256" key="2">
    <source>
        <dbReference type="ARBA" id="ARBA00023125"/>
    </source>
</evidence>
<dbReference type="GO" id="GO:0005634">
    <property type="term" value="C:nucleus"/>
    <property type="evidence" value="ECO:0007669"/>
    <property type="project" value="UniProtKB-SubCell"/>
</dbReference>
<dbReference type="PANTHER" id="PTHR12610:SF12">
    <property type="entry name" value="SEQUENCE-SPECIFIC SINGLE-STRANDED DNA-BINDING PROTEIN, ISOFORM D"/>
    <property type="match status" value="1"/>
</dbReference>
<dbReference type="SMART" id="SM00667">
    <property type="entry name" value="LisH"/>
    <property type="match status" value="1"/>
</dbReference>
<dbReference type="PROSITE" id="PS50896">
    <property type="entry name" value="LISH"/>
    <property type="match status" value="1"/>
</dbReference>
<dbReference type="AlphaFoldDB" id="A0A4E0RMI2"/>
<dbReference type="PRINTS" id="PR01743">
    <property type="entry name" value="SSDNABINDING"/>
</dbReference>
<feature type="region of interest" description="Disordered" evidence="4">
    <location>
        <begin position="140"/>
        <end position="560"/>
    </location>
</feature>
<dbReference type="EMBL" id="JXXN02000557">
    <property type="protein sequence ID" value="THD27004.1"/>
    <property type="molecule type" value="Genomic_DNA"/>
</dbReference>
<feature type="compositionally biased region" description="Pro residues" evidence="4">
    <location>
        <begin position="159"/>
        <end position="174"/>
    </location>
</feature>
<feature type="compositionally biased region" description="Gly residues" evidence="4">
    <location>
        <begin position="217"/>
        <end position="230"/>
    </location>
</feature>
<dbReference type="InterPro" id="IPR008116">
    <property type="entry name" value="SSDP_DNA-bd"/>
</dbReference>
<feature type="compositionally biased region" description="Gly residues" evidence="4">
    <location>
        <begin position="443"/>
        <end position="476"/>
    </location>
</feature>
<organism evidence="5 6">
    <name type="scientific">Fasciola hepatica</name>
    <name type="common">Liver fluke</name>
    <dbReference type="NCBI Taxonomy" id="6192"/>
    <lineage>
        <taxon>Eukaryota</taxon>
        <taxon>Metazoa</taxon>
        <taxon>Spiralia</taxon>
        <taxon>Lophotrochozoa</taxon>
        <taxon>Platyhelminthes</taxon>
        <taxon>Trematoda</taxon>
        <taxon>Digenea</taxon>
        <taxon>Plagiorchiida</taxon>
        <taxon>Echinostomata</taxon>
        <taxon>Echinostomatoidea</taxon>
        <taxon>Fasciolidae</taxon>
        <taxon>Fasciola</taxon>
    </lineage>
</organism>
<evidence type="ECO:0000256" key="4">
    <source>
        <dbReference type="SAM" id="MobiDB-lite"/>
    </source>
</evidence>
<evidence type="ECO:0000313" key="6">
    <source>
        <dbReference type="Proteomes" id="UP000230066"/>
    </source>
</evidence>
<evidence type="ECO:0000313" key="5">
    <source>
        <dbReference type="EMBL" id="THD27004.1"/>
    </source>
</evidence>
<evidence type="ECO:0000256" key="1">
    <source>
        <dbReference type="ARBA" id="ARBA00004123"/>
    </source>
</evidence>
<feature type="compositionally biased region" description="Low complexity" evidence="4">
    <location>
        <begin position="274"/>
        <end position="285"/>
    </location>
</feature>
<reference evidence="5" key="1">
    <citation type="submission" date="2019-03" db="EMBL/GenBank/DDBJ databases">
        <title>Improved annotation for the trematode Fasciola hepatica.</title>
        <authorList>
            <person name="Choi Y.-J."/>
            <person name="Martin J."/>
            <person name="Mitreva M."/>
        </authorList>
    </citation>
    <scope>NUCLEOTIDE SEQUENCE [LARGE SCALE GENOMIC DNA]</scope>
</reference>
<name>A0A4E0RMI2_FASHE</name>
<accession>A0A4E0RMI2</accession>
<sequence>MACCEQSNSFPAFLLVLCIGRGRTLLRSIWLFISDAIMYTKGKGSSVPSDAQSKEKLAVYVYEYLVHIGAQKTAHSFLQEIRWDKSISVGEPPGFLHSWWNVFWDLYSAAPERRDTHEHSNEAKAFHDYGFVNSGYPNGLPHPGHSVMSGPGGVGGPPGAGPGMPPPLGPPGPDPASMRPRPSGPPLIPGGGIPSGAGPGLQGPSPHHPSMRFHQAGAGGYPGIPVGGGMIPPHANLLPGAGPPHPMHGGPMLPQHHHHPPGAMIGHPRQRWMGPSLPQQGQSQPGGPPGPPPQGGGGGGPPIVCSGSAGPNSVSSAGPGSVGPVSGGGAGGGSGGGGIVQSPGHPGTPNQHVPPQHLAAPSPINNQNNCQPGEHPGPGGNLPPGHPHHPTPPHYVVGQPPQQQTPPASSNACLPPEYNTRPSPHLVFGGGPGSNPDNNIFGTGPGGADSGMMNGGGSGNSGGGGGGGAGGGGGPGGLPPRSSGMMPPPPPDYGGMPSVSGGYPQGPDLKASPLHGGPGMGSDMMTSSGGPPPLMPSEYSSGNGPGGNGGGPGGVGFGGGPDSVMMMPPPPHQQAGVLQQQPQHLAHNTRILLAAHLRCNSQYVEVVAVEAAAVVVGQTRAPQVAPVPCNFPKNIRSVSCRNPLCSCSPIGGSRQ</sequence>
<protein>
    <submittedName>
        <fullName evidence="5">Single-stranded DNA-binding protein 3</fullName>
    </submittedName>
</protein>
<dbReference type="InterPro" id="IPR006594">
    <property type="entry name" value="LisH"/>
</dbReference>
<feature type="compositionally biased region" description="Low complexity" evidence="4">
    <location>
        <begin position="231"/>
        <end position="240"/>
    </location>
</feature>
<dbReference type="PANTHER" id="PTHR12610">
    <property type="entry name" value="SINGLE STRANDED DNA BINDING PROTEIN"/>
    <property type="match status" value="1"/>
</dbReference>
<keyword evidence="3" id="KW-0539">Nucleus</keyword>
<gene>
    <name evidence="5" type="ORF">D915_002205</name>
</gene>
<dbReference type="GO" id="GO:0003697">
    <property type="term" value="F:single-stranded DNA binding"/>
    <property type="evidence" value="ECO:0007669"/>
    <property type="project" value="InterPro"/>
</dbReference>
<comment type="caution">
    <text evidence="5">The sequence shown here is derived from an EMBL/GenBank/DDBJ whole genome shotgun (WGS) entry which is preliminary data.</text>
</comment>
<feature type="compositionally biased region" description="Gly residues" evidence="4">
    <location>
        <begin position="325"/>
        <end position="339"/>
    </location>
</feature>
<comment type="subcellular location">
    <subcellularLocation>
        <location evidence="1">Nucleus</location>
    </subcellularLocation>
</comment>
<dbReference type="GO" id="GO:0045944">
    <property type="term" value="P:positive regulation of transcription by RNA polymerase II"/>
    <property type="evidence" value="ECO:0007669"/>
    <property type="project" value="TreeGrafter"/>
</dbReference>
<dbReference type="Proteomes" id="UP000230066">
    <property type="component" value="Unassembled WGS sequence"/>
</dbReference>
<keyword evidence="6" id="KW-1185">Reference proteome</keyword>